<feature type="transmembrane region" description="Helical" evidence="1">
    <location>
        <begin position="86"/>
        <end position="108"/>
    </location>
</feature>
<evidence type="ECO:0000313" key="2">
    <source>
        <dbReference type="EMBL" id="ARO46291.1"/>
    </source>
</evidence>
<dbReference type="PANTHER" id="PTHR34980">
    <property type="entry name" value="INNER MEMBRANE PROTEIN-RELATED-RELATED"/>
    <property type="match status" value="1"/>
</dbReference>
<feature type="transmembrane region" description="Helical" evidence="1">
    <location>
        <begin position="24"/>
        <end position="48"/>
    </location>
</feature>
<name>A0A1W6QYH9_ENTFL</name>
<evidence type="ECO:0000256" key="1">
    <source>
        <dbReference type="SAM" id="Phobius"/>
    </source>
</evidence>
<organism evidence="2">
    <name type="scientific">Enterococcus faecalis</name>
    <name type="common">Streptococcus faecalis</name>
    <dbReference type="NCBI Taxonomy" id="1351"/>
    <lineage>
        <taxon>Bacteria</taxon>
        <taxon>Bacillati</taxon>
        <taxon>Bacillota</taxon>
        <taxon>Bacilli</taxon>
        <taxon>Lactobacillales</taxon>
        <taxon>Enterococcaceae</taxon>
        <taxon>Enterococcus</taxon>
    </lineage>
</organism>
<keyword evidence="1" id="KW-0812">Transmembrane</keyword>
<sequence>MFTNYKKFWQNSFNYTGRVTRKEYWLVALMNALIGVGYGILIGFAGALNDSGTIIVSLICGLVAYCLLVFIPSISISVRRLRDAGLHWAFIFFIFVPYIGSIVLTVLYCLPTKKE</sequence>
<geneLocation type="plasmid" evidence="2">
    <name>pGTC3</name>
</geneLocation>
<dbReference type="GO" id="GO:0005886">
    <property type="term" value="C:plasma membrane"/>
    <property type="evidence" value="ECO:0007669"/>
    <property type="project" value="TreeGrafter"/>
</dbReference>
<feature type="transmembrane region" description="Helical" evidence="1">
    <location>
        <begin position="54"/>
        <end position="74"/>
    </location>
</feature>
<dbReference type="AlphaFoldDB" id="A0A1W6QYH9"/>
<dbReference type="RefSeq" id="WP_172689762.1">
    <property type="nucleotide sequence ID" value="NZ_KY303941.1"/>
</dbReference>
<proteinExistence type="predicted"/>
<keyword evidence="1" id="KW-0472">Membrane</keyword>
<keyword evidence="1" id="KW-1133">Transmembrane helix</keyword>
<accession>A0A1W6QYH9</accession>
<dbReference type="EMBL" id="KY303941">
    <property type="protein sequence ID" value="ARO46291.1"/>
    <property type="molecule type" value="Genomic_DNA"/>
</dbReference>
<protein>
    <submittedName>
        <fullName evidence="2">DUF805 domain-containing protein</fullName>
    </submittedName>
</protein>
<reference evidence="2" key="1">
    <citation type="submission" date="2016-12" db="EMBL/GenBank/DDBJ databases">
        <title>Characterization of a Plasmid Isolated from Enterococcus faecalis found in the Fecal Material of a Blue Whale.</title>
        <authorList>
            <person name="McLaughlin R."/>
        </authorList>
    </citation>
    <scope>NUCLEOTIDE SEQUENCE</scope>
    <source>
        <strain evidence="2">3</strain>
        <plasmid evidence="2">pGTC3</plasmid>
    </source>
</reference>
<dbReference type="Pfam" id="PF05656">
    <property type="entry name" value="DUF805"/>
    <property type="match status" value="1"/>
</dbReference>
<dbReference type="PANTHER" id="PTHR34980:SF2">
    <property type="entry name" value="INNER MEMBRANE PROTEIN YHAH-RELATED"/>
    <property type="match status" value="1"/>
</dbReference>
<keyword evidence="2" id="KW-0614">Plasmid</keyword>
<dbReference type="InterPro" id="IPR008523">
    <property type="entry name" value="DUF805"/>
</dbReference>